<feature type="compositionally biased region" description="Basic and acidic residues" evidence="1">
    <location>
        <begin position="1"/>
        <end position="16"/>
    </location>
</feature>
<evidence type="ECO:0000313" key="3">
    <source>
        <dbReference type="Proteomes" id="UP001605036"/>
    </source>
</evidence>
<feature type="region of interest" description="Disordered" evidence="1">
    <location>
        <begin position="1"/>
        <end position="140"/>
    </location>
</feature>
<feature type="compositionally biased region" description="Basic and acidic residues" evidence="1">
    <location>
        <begin position="30"/>
        <end position="41"/>
    </location>
</feature>
<feature type="compositionally biased region" description="Acidic residues" evidence="1">
    <location>
        <begin position="69"/>
        <end position="80"/>
    </location>
</feature>
<dbReference type="Proteomes" id="UP001605036">
    <property type="component" value="Unassembled WGS sequence"/>
</dbReference>
<sequence>MKWLSPEDERKLGFVHDEDEVADEVGPSSRRADKVRAKGEEETAAETSVKSKEKVPEEEEEVPANAEPNPDEDELNAEAEPEQRRSKQRQSLPKTSTDKPRARKKTKMTMKPYDMIDLSNDEPQEAKREEETILAEDTSQVPEADVIEKFRMSMVHGEQVVTPHLRILEESRAQVEEETR</sequence>
<evidence type="ECO:0000313" key="2">
    <source>
        <dbReference type="EMBL" id="KAL2649960.1"/>
    </source>
</evidence>
<proteinExistence type="predicted"/>
<comment type="caution">
    <text evidence="2">The sequence shown here is derived from an EMBL/GenBank/DDBJ whole genome shotgun (WGS) entry which is preliminary data.</text>
</comment>
<dbReference type="EMBL" id="JBHFFA010000001">
    <property type="protein sequence ID" value="KAL2649960.1"/>
    <property type="molecule type" value="Genomic_DNA"/>
</dbReference>
<reference evidence="2 3" key="1">
    <citation type="submission" date="2024-09" db="EMBL/GenBank/DDBJ databases">
        <title>Chromosome-scale assembly of Riccia fluitans.</title>
        <authorList>
            <person name="Paukszto L."/>
            <person name="Sawicki J."/>
            <person name="Karawczyk K."/>
            <person name="Piernik-Szablinska J."/>
            <person name="Szczecinska M."/>
            <person name="Mazdziarz M."/>
        </authorList>
    </citation>
    <scope>NUCLEOTIDE SEQUENCE [LARGE SCALE GENOMIC DNA]</scope>
    <source>
        <strain evidence="2">Rf_01</strain>
        <tissue evidence="2">Aerial parts of the thallus</tissue>
    </source>
</reference>
<accession>A0ABD1ZF50</accession>
<protein>
    <submittedName>
        <fullName evidence="2">Uncharacterized protein</fullName>
    </submittedName>
</protein>
<organism evidence="2 3">
    <name type="scientific">Riccia fluitans</name>
    <dbReference type="NCBI Taxonomy" id="41844"/>
    <lineage>
        <taxon>Eukaryota</taxon>
        <taxon>Viridiplantae</taxon>
        <taxon>Streptophyta</taxon>
        <taxon>Embryophyta</taxon>
        <taxon>Marchantiophyta</taxon>
        <taxon>Marchantiopsida</taxon>
        <taxon>Marchantiidae</taxon>
        <taxon>Marchantiales</taxon>
        <taxon>Ricciaceae</taxon>
        <taxon>Riccia</taxon>
    </lineage>
</organism>
<evidence type="ECO:0000256" key="1">
    <source>
        <dbReference type="SAM" id="MobiDB-lite"/>
    </source>
</evidence>
<name>A0ABD1ZF50_9MARC</name>
<gene>
    <name evidence="2" type="ORF">R1flu_018088</name>
</gene>
<keyword evidence="3" id="KW-1185">Reference proteome</keyword>
<dbReference type="AlphaFoldDB" id="A0ABD1ZF50"/>